<dbReference type="Proteomes" id="UP000023758">
    <property type="component" value="Unassembled WGS sequence"/>
</dbReference>
<reference evidence="2" key="1">
    <citation type="submission" date="2014-02" db="EMBL/GenBank/DDBJ databases">
        <title>The Genome Sequence of Trichophyton rubrum (morphotype fischeri) CBS 288.86.</title>
        <authorList>
            <consortium name="The Broad Institute Genomics Platform"/>
            <person name="Cuomo C.A."/>
            <person name="White T.C."/>
            <person name="Graser Y."/>
            <person name="Martinez-Rossi N."/>
            <person name="Heitman J."/>
            <person name="Young S.K."/>
            <person name="Zeng Q."/>
            <person name="Gargeya S."/>
            <person name="Abouelleil A."/>
            <person name="Alvarado L."/>
            <person name="Chapman S.B."/>
            <person name="Gainer-Dewar J."/>
            <person name="Goldberg J."/>
            <person name="Griggs A."/>
            <person name="Gujja S."/>
            <person name="Hansen M."/>
            <person name="Howarth C."/>
            <person name="Imamovic A."/>
            <person name="Larimer J."/>
            <person name="Martinez D."/>
            <person name="Murphy C."/>
            <person name="Pearson M.D."/>
            <person name="Persinoti G."/>
            <person name="Poon T."/>
            <person name="Priest M."/>
            <person name="Roberts A.D."/>
            <person name="Saif S."/>
            <person name="Shea T.D."/>
            <person name="Sykes S.N."/>
            <person name="Wortman J."/>
            <person name="Nusbaum C."/>
            <person name="Birren B."/>
        </authorList>
    </citation>
    <scope>NUCLEOTIDE SEQUENCE [LARGE SCALE GENOMIC DNA]</scope>
    <source>
        <strain evidence="2">CBS 288.86</strain>
    </source>
</reference>
<accession>A0A022VUG6</accession>
<proteinExistence type="predicted"/>
<name>A0A022VUG6_TRIRU</name>
<dbReference type="HOGENOM" id="CLU_1483027_0_0_1"/>
<dbReference type="EMBL" id="KK207898">
    <property type="protein sequence ID" value="EZF49715.1"/>
    <property type="molecule type" value="Genomic_DNA"/>
</dbReference>
<protein>
    <submittedName>
        <fullName evidence="2">Uncharacterized protein</fullName>
    </submittedName>
</protein>
<feature type="region of interest" description="Disordered" evidence="1">
    <location>
        <begin position="33"/>
        <end position="55"/>
    </location>
</feature>
<evidence type="ECO:0000256" key="1">
    <source>
        <dbReference type="SAM" id="MobiDB-lite"/>
    </source>
</evidence>
<sequence>MIAAAAAAADDDDDEEVEVEVEVVEVVSIPKMDLKTSPSTSPHDHPSSPQTMFRPPINRAMRVLDRSFFKKTIPLAAATVFEARNLGRIKNELAKSNDILNAPRLPAIRYVQNPATEEEKSKKCILLKEQIQANDAATWPPTVQKLVEAKSVELKPYDLHLDYDYWLYRMCNREMQLSKCKY</sequence>
<dbReference type="AlphaFoldDB" id="A0A022VUG6"/>
<gene>
    <name evidence="2" type="ORF">H103_06776</name>
</gene>
<evidence type="ECO:0000313" key="2">
    <source>
        <dbReference type="EMBL" id="EZF49715.1"/>
    </source>
</evidence>
<organism evidence="2">
    <name type="scientific">Trichophyton rubrum CBS 288.86</name>
    <dbReference type="NCBI Taxonomy" id="1215330"/>
    <lineage>
        <taxon>Eukaryota</taxon>
        <taxon>Fungi</taxon>
        <taxon>Dikarya</taxon>
        <taxon>Ascomycota</taxon>
        <taxon>Pezizomycotina</taxon>
        <taxon>Eurotiomycetes</taxon>
        <taxon>Eurotiomycetidae</taxon>
        <taxon>Onygenales</taxon>
        <taxon>Arthrodermataceae</taxon>
        <taxon>Trichophyton</taxon>
    </lineage>
</organism>